<dbReference type="InterPro" id="IPR010499">
    <property type="entry name" value="AraC_E-bd"/>
</dbReference>
<dbReference type="RefSeq" id="WP_126017212.1">
    <property type="nucleotide sequence ID" value="NZ_CP034437.1"/>
</dbReference>
<feature type="domain" description="AraC effector-binding" evidence="1">
    <location>
        <begin position="2"/>
        <end position="148"/>
    </location>
</feature>
<sequence length="148" mass="16598">MQDVQVCSEPKTFTIYGVSRTHQEATNYSEDVQALMNQLWGEIGAKKLPHLGINHMIYSFNDEVIAGVELKPEAAGIEHSLKPFTITLRSYAHFKHIGPYDRLCDAYDRIRAAAAASGLKVTQPGIEVYGHWNEDSAKLETDIYQSVE</sequence>
<dbReference type="SMART" id="SM00871">
    <property type="entry name" value="AraC_E_bind"/>
    <property type="match status" value="1"/>
</dbReference>
<dbReference type="InterPro" id="IPR029442">
    <property type="entry name" value="GyrI-like"/>
</dbReference>
<dbReference type="OrthoDB" id="795001at2"/>
<dbReference type="EMBL" id="CP034437">
    <property type="protein sequence ID" value="AZN41505.1"/>
    <property type="molecule type" value="Genomic_DNA"/>
</dbReference>
<dbReference type="Proteomes" id="UP000272528">
    <property type="component" value="Chromosome"/>
</dbReference>
<name>A0A3S9A6Y9_9BACL</name>
<dbReference type="KEGG" id="palb:EJC50_18860"/>
<proteinExistence type="predicted"/>
<dbReference type="AlphaFoldDB" id="A0A3S9A6Y9"/>
<reference evidence="3" key="1">
    <citation type="submission" date="2018-12" db="EMBL/GenBank/DDBJ databases">
        <title>Genome sequence of Peanibacillus sp.</title>
        <authorList>
            <person name="Subramani G."/>
            <person name="Srinivasan S."/>
            <person name="Kim M.K."/>
        </authorList>
    </citation>
    <scope>NUCLEOTIDE SEQUENCE [LARGE SCALE GENOMIC DNA]</scope>
    <source>
        <strain evidence="3">18JY67-1</strain>
    </source>
</reference>
<gene>
    <name evidence="2" type="ORF">EJC50_18860</name>
</gene>
<dbReference type="Pfam" id="PF06445">
    <property type="entry name" value="GyrI-like"/>
    <property type="match status" value="1"/>
</dbReference>
<organism evidence="2 3">
    <name type="scientific">Paenibacillus albus</name>
    <dbReference type="NCBI Taxonomy" id="2495582"/>
    <lineage>
        <taxon>Bacteria</taxon>
        <taxon>Bacillati</taxon>
        <taxon>Bacillota</taxon>
        <taxon>Bacilli</taxon>
        <taxon>Bacillales</taxon>
        <taxon>Paenibacillaceae</taxon>
        <taxon>Paenibacillus</taxon>
    </lineage>
</organism>
<accession>A0A3S9A6Y9</accession>
<evidence type="ECO:0000313" key="3">
    <source>
        <dbReference type="Proteomes" id="UP000272528"/>
    </source>
</evidence>
<dbReference type="SUPFAM" id="SSF55136">
    <property type="entry name" value="Probable bacterial effector-binding domain"/>
    <property type="match status" value="1"/>
</dbReference>
<protein>
    <submittedName>
        <fullName evidence="2">AraC family transcriptional regulator</fullName>
    </submittedName>
</protein>
<evidence type="ECO:0000313" key="2">
    <source>
        <dbReference type="EMBL" id="AZN41505.1"/>
    </source>
</evidence>
<dbReference type="InterPro" id="IPR011256">
    <property type="entry name" value="Reg_factor_effector_dom_sf"/>
</dbReference>
<keyword evidence="3" id="KW-1185">Reference proteome</keyword>
<dbReference type="Gene3D" id="3.20.80.10">
    <property type="entry name" value="Regulatory factor, effector binding domain"/>
    <property type="match status" value="1"/>
</dbReference>
<evidence type="ECO:0000259" key="1">
    <source>
        <dbReference type="SMART" id="SM00871"/>
    </source>
</evidence>